<accession>A0ABN9WJ83</accession>
<reference evidence="2" key="1">
    <citation type="submission" date="2023-10" db="EMBL/GenBank/DDBJ databases">
        <authorList>
            <person name="Chen Y."/>
            <person name="Shah S."/>
            <person name="Dougan E. K."/>
            <person name="Thang M."/>
            <person name="Chan C."/>
        </authorList>
    </citation>
    <scope>NUCLEOTIDE SEQUENCE [LARGE SCALE GENOMIC DNA]</scope>
</reference>
<evidence type="ECO:0000256" key="1">
    <source>
        <dbReference type="SAM" id="MobiDB-lite"/>
    </source>
</evidence>
<evidence type="ECO:0000313" key="3">
    <source>
        <dbReference type="Proteomes" id="UP001189429"/>
    </source>
</evidence>
<evidence type="ECO:0000313" key="2">
    <source>
        <dbReference type="EMBL" id="CAK0884996.1"/>
    </source>
</evidence>
<feature type="compositionally biased region" description="Low complexity" evidence="1">
    <location>
        <begin position="16"/>
        <end position="25"/>
    </location>
</feature>
<protein>
    <submittedName>
        <fullName evidence="2">Uncharacterized protein</fullName>
    </submittedName>
</protein>
<organism evidence="2 3">
    <name type="scientific">Prorocentrum cordatum</name>
    <dbReference type="NCBI Taxonomy" id="2364126"/>
    <lineage>
        <taxon>Eukaryota</taxon>
        <taxon>Sar</taxon>
        <taxon>Alveolata</taxon>
        <taxon>Dinophyceae</taxon>
        <taxon>Prorocentrales</taxon>
        <taxon>Prorocentraceae</taxon>
        <taxon>Prorocentrum</taxon>
    </lineage>
</organism>
<dbReference type="EMBL" id="CAUYUJ010018615">
    <property type="protein sequence ID" value="CAK0884996.1"/>
    <property type="molecule type" value="Genomic_DNA"/>
</dbReference>
<feature type="region of interest" description="Disordered" evidence="1">
    <location>
        <begin position="1"/>
        <end position="25"/>
    </location>
</feature>
<comment type="caution">
    <text evidence="2">The sequence shown here is derived from an EMBL/GenBank/DDBJ whole genome shotgun (WGS) entry which is preliminary data.</text>
</comment>
<dbReference type="Proteomes" id="UP001189429">
    <property type="component" value="Unassembled WGS sequence"/>
</dbReference>
<name>A0ABN9WJ83_9DINO</name>
<keyword evidence="3" id="KW-1185">Reference proteome</keyword>
<gene>
    <name evidence="2" type="ORF">PCOR1329_LOCUS66731</name>
</gene>
<sequence>MEDPDPAAKKRKLEEAAAPAAAEPEAAVVAEQGAGDAAALEAATAGTLGNAATHVILPVRPPLRGNFL</sequence>
<feature type="compositionally biased region" description="Basic and acidic residues" evidence="1">
    <location>
        <begin position="1"/>
        <end position="15"/>
    </location>
</feature>
<proteinExistence type="predicted"/>